<evidence type="ECO:0000256" key="3">
    <source>
        <dbReference type="ARBA" id="ARBA00022692"/>
    </source>
</evidence>
<comment type="subcellular location">
    <subcellularLocation>
        <location evidence="1">Membrane</location>
        <topology evidence="1">Multi-pass membrane protein</topology>
    </subcellularLocation>
</comment>
<evidence type="ECO:0000256" key="2">
    <source>
        <dbReference type="ARBA" id="ARBA00007018"/>
    </source>
</evidence>
<feature type="transmembrane region" description="Helical" evidence="7">
    <location>
        <begin position="343"/>
        <end position="362"/>
    </location>
</feature>
<comment type="caution">
    <text evidence="8">The sequence shown here is derived from an EMBL/GenBank/DDBJ whole genome shotgun (WGS) entry which is preliminary data.</text>
</comment>
<keyword evidence="5 7" id="KW-0472">Membrane</keyword>
<evidence type="ECO:0000256" key="5">
    <source>
        <dbReference type="ARBA" id="ARBA00023136"/>
    </source>
</evidence>
<gene>
    <name evidence="8" type="primary">g4439</name>
    <name evidence="8" type="ORF">VP750_LOCUS3781</name>
</gene>
<feature type="transmembrane region" description="Helical" evidence="7">
    <location>
        <begin position="311"/>
        <end position="331"/>
    </location>
</feature>
<dbReference type="Pfam" id="PF03006">
    <property type="entry name" value="HlyIII"/>
    <property type="match status" value="2"/>
</dbReference>
<feature type="transmembrane region" description="Helical" evidence="7">
    <location>
        <begin position="79"/>
        <end position="99"/>
    </location>
</feature>
<dbReference type="PANTHER" id="PTHR20855:SF52">
    <property type="entry name" value="ADIPONECTIN RECEPTOR PROTEIN"/>
    <property type="match status" value="1"/>
</dbReference>
<evidence type="ECO:0000313" key="8">
    <source>
        <dbReference type="EMBL" id="CAL5222122.1"/>
    </source>
</evidence>
<feature type="transmembrane region" description="Helical" evidence="7">
    <location>
        <begin position="248"/>
        <end position="266"/>
    </location>
</feature>
<proteinExistence type="inferred from homology"/>
<keyword evidence="4 7" id="KW-1133">Transmembrane helix</keyword>
<evidence type="ECO:0000256" key="7">
    <source>
        <dbReference type="SAM" id="Phobius"/>
    </source>
</evidence>
<evidence type="ECO:0000256" key="6">
    <source>
        <dbReference type="SAM" id="MobiDB-lite"/>
    </source>
</evidence>
<accession>A0ABP1FX65</accession>
<feature type="transmembrane region" description="Helical" evidence="7">
    <location>
        <begin position="278"/>
        <end position="299"/>
    </location>
</feature>
<organism evidence="8 9">
    <name type="scientific">Coccomyxa viridis</name>
    <dbReference type="NCBI Taxonomy" id="1274662"/>
    <lineage>
        <taxon>Eukaryota</taxon>
        <taxon>Viridiplantae</taxon>
        <taxon>Chlorophyta</taxon>
        <taxon>core chlorophytes</taxon>
        <taxon>Trebouxiophyceae</taxon>
        <taxon>Trebouxiophyceae incertae sedis</taxon>
        <taxon>Coccomyxaceae</taxon>
        <taxon>Coccomyxa</taxon>
    </lineage>
</organism>
<dbReference type="EMBL" id="CAXHTA020000006">
    <property type="protein sequence ID" value="CAL5222122.1"/>
    <property type="molecule type" value="Genomic_DNA"/>
</dbReference>
<evidence type="ECO:0000256" key="4">
    <source>
        <dbReference type="ARBA" id="ARBA00022989"/>
    </source>
</evidence>
<reference evidence="8 9" key="1">
    <citation type="submission" date="2024-06" db="EMBL/GenBank/DDBJ databases">
        <authorList>
            <person name="Kraege A."/>
            <person name="Thomma B."/>
        </authorList>
    </citation>
    <scope>NUCLEOTIDE SEQUENCE [LARGE SCALE GENOMIC DNA]</scope>
</reference>
<protein>
    <submittedName>
        <fullName evidence="8">G4439 protein</fullName>
    </submittedName>
</protein>
<evidence type="ECO:0000313" key="9">
    <source>
        <dbReference type="Proteomes" id="UP001497392"/>
    </source>
</evidence>
<dbReference type="InterPro" id="IPR004254">
    <property type="entry name" value="AdipoR/HlyIII-related"/>
</dbReference>
<dbReference type="PANTHER" id="PTHR20855">
    <property type="entry name" value="ADIPOR/PROGESTIN RECEPTOR-RELATED"/>
    <property type="match status" value="1"/>
</dbReference>
<keyword evidence="3 7" id="KW-0812">Transmembrane</keyword>
<evidence type="ECO:0000256" key="1">
    <source>
        <dbReference type="ARBA" id="ARBA00004141"/>
    </source>
</evidence>
<keyword evidence="9" id="KW-1185">Reference proteome</keyword>
<feature type="region of interest" description="Disordered" evidence="6">
    <location>
        <begin position="1"/>
        <end position="24"/>
    </location>
</feature>
<sequence>MAEGHEAAEAHTNGISSAVHTPVRKRRSKSHQLKDLLHFNALPDRLRDNEYITKYYRADYNAKQTVRSLFGLHNETGNIWSHLIGFMLFVALTVLTIYAQPAPLKLGAQKLALLEERVLAAGKAGWQELLRAEQSVEAGLWEKGGSVMQAGCRGLSRLKAKEGGCDTLLEDLQALEARVLAYGSEGLRGLEGRYAQLVAALSDAQWPTPRWPIHVFTAGAMTCLLTSSFCHLFGCCDWHWTKTRLWSLDYAGITVLIVSSFIPPIFYGFLCHPVLRNFYLYSTLSLGFATVCVSLLPFFQTRRFRAFRASLFAALGLWGIAPGLHALLLYIDVPHVQRAFQSDLIMGAIYLLGAAIFALRVPERWNPGAFDLICSSHQLFHLCVVIAALVHYRGVHTLLEWRDATGGCSNL</sequence>
<dbReference type="Proteomes" id="UP001497392">
    <property type="component" value="Unassembled WGS sequence"/>
</dbReference>
<name>A0ABP1FX65_9CHLO</name>
<comment type="similarity">
    <text evidence="2">Belongs to the ADIPOR family.</text>
</comment>